<dbReference type="NCBIfam" id="NF003765">
    <property type="entry name" value="PRK05359.1"/>
    <property type="match status" value="1"/>
</dbReference>
<evidence type="ECO:0000256" key="2">
    <source>
        <dbReference type="ARBA" id="ARBA00022722"/>
    </source>
</evidence>
<evidence type="ECO:0000256" key="1">
    <source>
        <dbReference type="ARBA" id="ARBA00009921"/>
    </source>
</evidence>
<dbReference type="Proteomes" id="UP000327013">
    <property type="component" value="Unassembled WGS sequence"/>
</dbReference>
<name>A0A5N6L5F2_9ROSI</name>
<keyword evidence="3" id="KW-0378">Hydrolase</keyword>
<organism evidence="6 7">
    <name type="scientific">Carpinus fangiana</name>
    <dbReference type="NCBI Taxonomy" id="176857"/>
    <lineage>
        <taxon>Eukaryota</taxon>
        <taxon>Viridiplantae</taxon>
        <taxon>Streptophyta</taxon>
        <taxon>Embryophyta</taxon>
        <taxon>Tracheophyta</taxon>
        <taxon>Spermatophyta</taxon>
        <taxon>Magnoliopsida</taxon>
        <taxon>eudicotyledons</taxon>
        <taxon>Gunneridae</taxon>
        <taxon>Pentapetalae</taxon>
        <taxon>rosids</taxon>
        <taxon>fabids</taxon>
        <taxon>Fagales</taxon>
        <taxon>Betulaceae</taxon>
        <taxon>Carpinus</taxon>
    </lineage>
</organism>
<dbReference type="EMBL" id="VIBQ01000141">
    <property type="protein sequence ID" value="KAB9006569.1"/>
    <property type="molecule type" value="Genomic_DNA"/>
</dbReference>
<dbReference type="OrthoDB" id="1694828at2759"/>
<dbReference type="GO" id="GO:0005739">
    <property type="term" value="C:mitochondrion"/>
    <property type="evidence" value="ECO:0007669"/>
    <property type="project" value="TreeGrafter"/>
</dbReference>
<evidence type="ECO:0000259" key="5">
    <source>
        <dbReference type="SMART" id="SM00479"/>
    </source>
</evidence>
<evidence type="ECO:0000313" key="6">
    <source>
        <dbReference type="EMBL" id="KAB9006569.1"/>
    </source>
</evidence>
<dbReference type="InterPro" id="IPR013520">
    <property type="entry name" value="Ribonucl_H"/>
</dbReference>
<protein>
    <recommendedName>
        <fullName evidence="5">Exonuclease domain-containing protein</fullName>
    </recommendedName>
</protein>
<comment type="caution">
    <text evidence="6">The sequence shown here is derived from an EMBL/GenBank/DDBJ whole genome shotgun (WGS) entry which is preliminary data.</text>
</comment>
<evidence type="ECO:0000256" key="4">
    <source>
        <dbReference type="ARBA" id="ARBA00022839"/>
    </source>
</evidence>
<proteinExistence type="inferred from homology"/>
<keyword evidence="2" id="KW-0540">Nuclease</keyword>
<keyword evidence="4" id="KW-0269">Exonuclease</keyword>
<sequence length="194" mass="21948">MPETRSSAPLVWIDCEMTGLDYENDEIISIACFVTDADLNTLDDVGYVAVIHQPKEIMDRMGEWCTRQHGASGLTQAVLASHLSSDKAASELFDYIQKFCPGRREALLAGNSVHADRAFLRREPYKKIISHLHHRIFDVSSIKEAMRRWSPMEVVNGSPMKRGLHDAKADILESIAEAKYYRQTLFLKESSTFA</sequence>
<dbReference type="SMART" id="SM00479">
    <property type="entry name" value="EXOIII"/>
    <property type="match status" value="1"/>
</dbReference>
<dbReference type="GO" id="GO:0003676">
    <property type="term" value="F:nucleic acid binding"/>
    <property type="evidence" value="ECO:0007669"/>
    <property type="project" value="InterPro"/>
</dbReference>
<dbReference type="GO" id="GO:0000175">
    <property type="term" value="F:3'-5'-RNA exonuclease activity"/>
    <property type="evidence" value="ECO:0007669"/>
    <property type="project" value="InterPro"/>
</dbReference>
<dbReference type="SUPFAM" id="SSF53098">
    <property type="entry name" value="Ribonuclease H-like"/>
    <property type="match status" value="1"/>
</dbReference>
<dbReference type="InterPro" id="IPR022894">
    <property type="entry name" value="Oligoribonuclease"/>
</dbReference>
<dbReference type="Pfam" id="PF00929">
    <property type="entry name" value="RNase_T"/>
    <property type="match status" value="1"/>
</dbReference>
<accession>A0A5N6L5F2</accession>
<gene>
    <name evidence="6" type="ORF">FH972_026923</name>
</gene>
<dbReference type="CDD" id="cd06135">
    <property type="entry name" value="Orn"/>
    <property type="match status" value="1"/>
</dbReference>
<comment type="similarity">
    <text evidence="1">Belongs to the oligoribonuclease family.</text>
</comment>
<feature type="domain" description="Exonuclease" evidence="5">
    <location>
        <begin position="9"/>
        <end position="187"/>
    </location>
</feature>
<reference evidence="6 7" key="1">
    <citation type="submission" date="2019-06" db="EMBL/GenBank/DDBJ databases">
        <title>A chromosomal-level reference genome of Carpinus fangiana (Coryloideae, Betulaceae).</title>
        <authorList>
            <person name="Yang X."/>
            <person name="Wang Z."/>
            <person name="Zhang L."/>
            <person name="Hao G."/>
            <person name="Liu J."/>
            <person name="Yang Y."/>
        </authorList>
    </citation>
    <scope>NUCLEOTIDE SEQUENCE [LARGE SCALE GENOMIC DNA]</scope>
    <source>
        <strain evidence="6">Cfa_2016G</strain>
        <tissue evidence="6">Leaf</tissue>
    </source>
</reference>
<dbReference type="InterPro" id="IPR036397">
    <property type="entry name" value="RNaseH_sf"/>
</dbReference>
<keyword evidence="7" id="KW-1185">Reference proteome</keyword>
<dbReference type="FunFam" id="3.30.420.10:FF:000003">
    <property type="entry name" value="Oligoribonuclease"/>
    <property type="match status" value="1"/>
</dbReference>
<dbReference type="PANTHER" id="PTHR11046:SF0">
    <property type="entry name" value="OLIGORIBONUCLEASE, MITOCHONDRIAL"/>
    <property type="match status" value="1"/>
</dbReference>
<dbReference type="InterPro" id="IPR012337">
    <property type="entry name" value="RNaseH-like_sf"/>
</dbReference>
<dbReference type="Gene3D" id="3.30.420.10">
    <property type="entry name" value="Ribonuclease H-like superfamily/Ribonuclease H"/>
    <property type="match status" value="1"/>
</dbReference>
<evidence type="ECO:0000313" key="7">
    <source>
        <dbReference type="Proteomes" id="UP000327013"/>
    </source>
</evidence>
<dbReference type="AlphaFoldDB" id="A0A5N6L5F2"/>
<dbReference type="PANTHER" id="PTHR11046">
    <property type="entry name" value="OLIGORIBONUCLEASE, MITOCHONDRIAL"/>
    <property type="match status" value="1"/>
</dbReference>
<evidence type="ECO:0000256" key="3">
    <source>
        <dbReference type="ARBA" id="ARBA00022801"/>
    </source>
</evidence>